<name>X0YCR1_9ZZZZ</name>
<evidence type="ECO:0000256" key="2">
    <source>
        <dbReference type="ARBA" id="ARBA00022679"/>
    </source>
</evidence>
<dbReference type="InterPro" id="IPR012327">
    <property type="entry name" value="MeTrfase_D12"/>
</dbReference>
<comment type="caution">
    <text evidence="4">The sequence shown here is derived from an EMBL/GenBank/DDBJ whole genome shotgun (WGS) entry which is preliminary data.</text>
</comment>
<keyword evidence="3" id="KW-0949">S-adenosyl-L-methionine</keyword>
<dbReference type="SUPFAM" id="SSF53335">
    <property type="entry name" value="S-adenosyl-L-methionine-dependent methyltransferases"/>
    <property type="match status" value="1"/>
</dbReference>
<dbReference type="GO" id="GO:0032259">
    <property type="term" value="P:methylation"/>
    <property type="evidence" value="ECO:0007669"/>
    <property type="project" value="UniProtKB-KW"/>
</dbReference>
<evidence type="ECO:0000313" key="4">
    <source>
        <dbReference type="EMBL" id="GAG53665.1"/>
    </source>
</evidence>
<accession>X0YCR1</accession>
<dbReference type="GO" id="GO:0006298">
    <property type="term" value="P:mismatch repair"/>
    <property type="evidence" value="ECO:0007669"/>
    <property type="project" value="TreeGrafter"/>
</dbReference>
<sequence length="88" mass="10025">MELEEIKELTEQGEEEYLEDLEKGCRPAFGSPGGKRFLAKTIVSYIPEHKTYVEPFLGGGAVFFAKEPSEVEVINDLDKDIFFAYKFI</sequence>
<protein>
    <recommendedName>
        <fullName evidence="5">DNA adenine methylase</fullName>
    </recommendedName>
</protein>
<keyword evidence="1" id="KW-0489">Methyltransferase</keyword>
<organism evidence="4">
    <name type="scientific">marine sediment metagenome</name>
    <dbReference type="NCBI Taxonomy" id="412755"/>
    <lineage>
        <taxon>unclassified sequences</taxon>
        <taxon>metagenomes</taxon>
        <taxon>ecological metagenomes</taxon>
    </lineage>
</organism>
<gene>
    <name evidence="4" type="ORF">S01H4_18764</name>
</gene>
<evidence type="ECO:0000256" key="3">
    <source>
        <dbReference type="ARBA" id="ARBA00022691"/>
    </source>
</evidence>
<keyword evidence="2" id="KW-0808">Transferase</keyword>
<dbReference type="PANTHER" id="PTHR30481:SF4">
    <property type="entry name" value="SITE-SPECIFIC DNA-METHYLTRANSFERASE (ADENINE-SPECIFIC)"/>
    <property type="match status" value="1"/>
</dbReference>
<dbReference type="InterPro" id="IPR029063">
    <property type="entry name" value="SAM-dependent_MTases_sf"/>
</dbReference>
<dbReference type="GO" id="GO:0009007">
    <property type="term" value="F:site-specific DNA-methyltransferase (adenine-specific) activity"/>
    <property type="evidence" value="ECO:0007669"/>
    <property type="project" value="UniProtKB-EC"/>
</dbReference>
<dbReference type="PRINTS" id="PR00505">
    <property type="entry name" value="D12N6MTFRASE"/>
</dbReference>
<dbReference type="EMBL" id="BART01008328">
    <property type="protein sequence ID" value="GAG53665.1"/>
    <property type="molecule type" value="Genomic_DNA"/>
</dbReference>
<dbReference type="Gene3D" id="3.40.50.150">
    <property type="entry name" value="Vaccinia Virus protein VP39"/>
    <property type="match status" value="1"/>
</dbReference>
<dbReference type="PANTHER" id="PTHR30481">
    <property type="entry name" value="DNA ADENINE METHYLASE"/>
    <property type="match status" value="1"/>
</dbReference>
<dbReference type="GO" id="GO:0009307">
    <property type="term" value="P:DNA restriction-modification system"/>
    <property type="evidence" value="ECO:0007669"/>
    <property type="project" value="InterPro"/>
</dbReference>
<dbReference type="Pfam" id="PF02086">
    <property type="entry name" value="MethyltransfD12"/>
    <property type="match status" value="1"/>
</dbReference>
<dbReference type="AlphaFoldDB" id="X0YCR1"/>
<dbReference type="GO" id="GO:0043565">
    <property type="term" value="F:sequence-specific DNA binding"/>
    <property type="evidence" value="ECO:0007669"/>
    <property type="project" value="TreeGrafter"/>
</dbReference>
<evidence type="ECO:0008006" key="5">
    <source>
        <dbReference type="Google" id="ProtNLM"/>
    </source>
</evidence>
<feature type="non-terminal residue" evidence="4">
    <location>
        <position position="88"/>
    </location>
</feature>
<dbReference type="GO" id="GO:1904047">
    <property type="term" value="F:S-adenosyl-L-methionine binding"/>
    <property type="evidence" value="ECO:0007669"/>
    <property type="project" value="TreeGrafter"/>
</dbReference>
<evidence type="ECO:0000256" key="1">
    <source>
        <dbReference type="ARBA" id="ARBA00022603"/>
    </source>
</evidence>
<reference evidence="4" key="1">
    <citation type="journal article" date="2014" name="Front. Microbiol.">
        <title>High frequency of phylogenetically diverse reductive dehalogenase-homologous genes in deep subseafloor sedimentary metagenomes.</title>
        <authorList>
            <person name="Kawai M."/>
            <person name="Futagami T."/>
            <person name="Toyoda A."/>
            <person name="Takaki Y."/>
            <person name="Nishi S."/>
            <person name="Hori S."/>
            <person name="Arai W."/>
            <person name="Tsubouchi T."/>
            <person name="Morono Y."/>
            <person name="Uchiyama I."/>
            <person name="Ito T."/>
            <person name="Fujiyama A."/>
            <person name="Inagaki F."/>
            <person name="Takami H."/>
        </authorList>
    </citation>
    <scope>NUCLEOTIDE SEQUENCE</scope>
    <source>
        <strain evidence="4">Expedition CK06-06</strain>
    </source>
</reference>
<proteinExistence type="predicted"/>